<accession>A0ABR3ET05</accession>
<feature type="compositionally biased region" description="Acidic residues" evidence="1">
    <location>
        <begin position="51"/>
        <end position="70"/>
    </location>
</feature>
<feature type="region of interest" description="Disordered" evidence="1">
    <location>
        <begin position="51"/>
        <end position="101"/>
    </location>
</feature>
<dbReference type="Proteomes" id="UP001465976">
    <property type="component" value="Unassembled WGS sequence"/>
</dbReference>
<keyword evidence="3" id="KW-1185">Reference proteome</keyword>
<evidence type="ECO:0000256" key="1">
    <source>
        <dbReference type="SAM" id="MobiDB-lite"/>
    </source>
</evidence>
<gene>
    <name evidence="2" type="ORF">V5O48_015984</name>
</gene>
<reference evidence="2 3" key="1">
    <citation type="submission" date="2024-02" db="EMBL/GenBank/DDBJ databases">
        <title>A draft genome for the cacao thread blight pathogen Marasmius crinis-equi.</title>
        <authorList>
            <person name="Cohen S.P."/>
            <person name="Baruah I.K."/>
            <person name="Amoako-Attah I."/>
            <person name="Bukari Y."/>
            <person name="Meinhardt L.W."/>
            <person name="Bailey B.A."/>
        </authorList>
    </citation>
    <scope>NUCLEOTIDE SEQUENCE [LARGE SCALE GENOMIC DNA]</scope>
    <source>
        <strain evidence="2 3">GH-76</strain>
    </source>
</reference>
<dbReference type="EMBL" id="JBAHYK010002032">
    <property type="protein sequence ID" value="KAL0566032.1"/>
    <property type="molecule type" value="Genomic_DNA"/>
</dbReference>
<proteinExistence type="predicted"/>
<evidence type="ECO:0000313" key="3">
    <source>
        <dbReference type="Proteomes" id="UP001465976"/>
    </source>
</evidence>
<evidence type="ECO:0000313" key="2">
    <source>
        <dbReference type="EMBL" id="KAL0566032.1"/>
    </source>
</evidence>
<organism evidence="2 3">
    <name type="scientific">Marasmius crinis-equi</name>
    <dbReference type="NCBI Taxonomy" id="585013"/>
    <lineage>
        <taxon>Eukaryota</taxon>
        <taxon>Fungi</taxon>
        <taxon>Dikarya</taxon>
        <taxon>Basidiomycota</taxon>
        <taxon>Agaricomycotina</taxon>
        <taxon>Agaricomycetes</taxon>
        <taxon>Agaricomycetidae</taxon>
        <taxon>Agaricales</taxon>
        <taxon>Marasmiineae</taxon>
        <taxon>Marasmiaceae</taxon>
        <taxon>Marasmius</taxon>
    </lineage>
</organism>
<protein>
    <submittedName>
        <fullName evidence="2">Uncharacterized protein</fullName>
    </submittedName>
</protein>
<name>A0ABR3ET05_9AGAR</name>
<sequence length="169" mass="19268">MLEGRSGVKVDVGPSVVERKVFEIGELFDLILQYVVEALYAVIASELGVEVEEGKEEEAEEEEEGEEQVDDTNAQGDNEGDNNNDAFNASNSEKSTSRITDPPSALTYLRTLLSFAQVDRWFYHALLRNPPRQHLFPQLTRNFGFGWMLPFIPADFTRNWKGRRRRSGR</sequence>
<comment type="caution">
    <text evidence="2">The sequence shown here is derived from an EMBL/GenBank/DDBJ whole genome shotgun (WGS) entry which is preliminary data.</text>
</comment>
<feature type="compositionally biased region" description="Low complexity" evidence="1">
    <location>
        <begin position="81"/>
        <end position="92"/>
    </location>
</feature>